<reference evidence="12 13" key="1">
    <citation type="submission" date="2023-02" db="EMBL/GenBank/DDBJ databases">
        <title>Genome sequence of Shewanella metallivivens ER-Te-42B-Light, sp. nov., enriched from sulfide tube worms (Riftia pachyptila) isolated from Explorer Ridge in the Pacific Ocean.</title>
        <authorList>
            <person name="Maltman C."/>
            <person name="Kuzyk S.B."/>
            <person name="Kyndt J.A."/>
            <person name="Yurkov V."/>
        </authorList>
    </citation>
    <scope>NUCLEOTIDE SEQUENCE [LARGE SCALE GENOMIC DNA]</scope>
    <source>
        <strain evidence="12 13">ER-Te-42B-Light</strain>
    </source>
</reference>
<dbReference type="InterPro" id="IPR004090">
    <property type="entry name" value="Chemotax_Me-accpt_rcpt"/>
</dbReference>
<dbReference type="InterPro" id="IPR004089">
    <property type="entry name" value="MCPsignal_dom"/>
</dbReference>
<evidence type="ECO:0000259" key="11">
    <source>
        <dbReference type="PROSITE" id="PS50111"/>
    </source>
</evidence>
<gene>
    <name evidence="12" type="ORF">PQR79_04005</name>
</gene>
<evidence type="ECO:0000313" key="12">
    <source>
        <dbReference type="EMBL" id="MDD8058297.1"/>
    </source>
</evidence>
<organism evidence="12 13">
    <name type="scientific">Shewanella metallivivens</name>
    <dbReference type="NCBI Taxonomy" id="2872342"/>
    <lineage>
        <taxon>Bacteria</taxon>
        <taxon>Pseudomonadati</taxon>
        <taxon>Pseudomonadota</taxon>
        <taxon>Gammaproteobacteria</taxon>
        <taxon>Alteromonadales</taxon>
        <taxon>Shewanellaceae</taxon>
        <taxon>Shewanella</taxon>
    </lineage>
</organism>
<dbReference type="PROSITE" id="PS50111">
    <property type="entry name" value="CHEMOTAXIS_TRANSDUC_2"/>
    <property type="match status" value="1"/>
</dbReference>
<name>A0ABT5TI64_9GAMM</name>
<comment type="subcellular location">
    <subcellularLocation>
        <location evidence="1">Cell membrane</location>
        <topology evidence="1">Multi-pass membrane protein</topology>
    </subcellularLocation>
</comment>
<dbReference type="Pfam" id="PF10442">
    <property type="entry name" value="FIST_C"/>
    <property type="match status" value="1"/>
</dbReference>
<dbReference type="RefSeq" id="WP_238103996.1">
    <property type="nucleotide sequence ID" value="NZ_JAQQPZ010000002.1"/>
</dbReference>
<evidence type="ECO:0000256" key="10">
    <source>
        <dbReference type="PROSITE-ProRule" id="PRU00284"/>
    </source>
</evidence>
<evidence type="ECO:0000256" key="3">
    <source>
        <dbReference type="ARBA" id="ARBA00022481"/>
    </source>
</evidence>
<keyword evidence="7" id="KW-0472">Membrane</keyword>
<dbReference type="EMBL" id="JAQQPZ010000002">
    <property type="protein sequence ID" value="MDD8058297.1"/>
    <property type="molecule type" value="Genomic_DNA"/>
</dbReference>
<keyword evidence="5" id="KW-0812">Transmembrane</keyword>
<feature type="domain" description="Methyl-accepting transducer" evidence="11">
    <location>
        <begin position="465"/>
        <end position="661"/>
    </location>
</feature>
<keyword evidence="3" id="KW-0488">Methylation</keyword>
<evidence type="ECO:0000256" key="1">
    <source>
        <dbReference type="ARBA" id="ARBA00004651"/>
    </source>
</evidence>
<accession>A0ABT5TI64</accession>
<dbReference type="Proteomes" id="UP001213691">
    <property type="component" value="Unassembled WGS sequence"/>
</dbReference>
<keyword evidence="4" id="KW-0145">Chemotaxis</keyword>
<dbReference type="Gene3D" id="1.10.287.950">
    <property type="entry name" value="Methyl-accepting chemotaxis protein"/>
    <property type="match status" value="1"/>
</dbReference>
<evidence type="ECO:0000256" key="8">
    <source>
        <dbReference type="ARBA" id="ARBA00023224"/>
    </source>
</evidence>
<dbReference type="PRINTS" id="PR00260">
    <property type="entry name" value="CHEMTRNSDUCR"/>
</dbReference>
<keyword evidence="13" id="KW-1185">Reference proteome</keyword>
<sequence>MNIKKIFSFGKNNNNTSAPPASVIKKIPLNKLNSVDFSALFSVDEISLVIGYIPPELDFNQISSTLTNKLTLAERTLLLQTAGLFGSESGEGDLYNLVDTKSIMLHFFSKSIVSSTNAFIVDMHCKDLMEGKVNMNIEERTSKMRSSIEANIKPTIKVSPADTFILQYFPGLTTSESFFLEAFVTAQVPLTSMIGGSAGGALDFKQSQICIDGKIVSDKAVSIYCKLAPEYHYDIFSTHNFEKTGISFDIGSCSPETRTITSFISKQGLLLENPIDALCAHFKCAPEKLESSLSGYSFAIEMKGRLFIRSIMSLDLIAKQVTFYCDLNLGETLHLVKSSNFTTKLNQDYAKFLNGRKLITSIANDCILRRLNNGPSLKEVNCFDGSSISGFSTFGEVSHNLHQNQTLTGLFIFKGESSQSSFDDFTHNLVSTLSYYSQVKQKKSEKIADLRQAIIEEYDGYNDVVKASMDSFASISRSTNESHQYMCSVDDGIGVFVQSQEVLSTLSTELTSSVNEIQQSVSDVSQVLDTIGSLSNNTNLLALNAAIEAARAGEAGRGFAVVADEVRSLANSVNESLSETESKFSIMNDAVSQITQCSTKLGTSMEESDHTIETLKGAIISLREASETSAKTADLGLDRVKEIERQISSINKNMQMLEQLSS</sequence>
<evidence type="ECO:0000256" key="2">
    <source>
        <dbReference type="ARBA" id="ARBA00022475"/>
    </source>
</evidence>
<dbReference type="Pfam" id="PF00015">
    <property type="entry name" value="MCPsignal"/>
    <property type="match status" value="1"/>
</dbReference>
<keyword evidence="8 10" id="KW-0807">Transducer</keyword>
<comment type="similarity">
    <text evidence="9">Belongs to the methyl-accepting chemotaxis (MCP) protein family.</text>
</comment>
<dbReference type="PANTHER" id="PTHR32089:SF39">
    <property type="entry name" value="METHYL-ACCEPTING CHEMOTAXIS PROTEIN HLYB"/>
    <property type="match status" value="1"/>
</dbReference>
<dbReference type="InterPro" id="IPR013702">
    <property type="entry name" value="FIST_domain_N"/>
</dbReference>
<dbReference type="SMART" id="SM01204">
    <property type="entry name" value="FIST_C"/>
    <property type="match status" value="1"/>
</dbReference>
<dbReference type="SMART" id="SM00897">
    <property type="entry name" value="FIST"/>
    <property type="match status" value="1"/>
</dbReference>
<evidence type="ECO:0000256" key="9">
    <source>
        <dbReference type="ARBA" id="ARBA00029447"/>
    </source>
</evidence>
<dbReference type="SMART" id="SM00283">
    <property type="entry name" value="MA"/>
    <property type="match status" value="1"/>
</dbReference>
<dbReference type="PANTHER" id="PTHR32089">
    <property type="entry name" value="METHYL-ACCEPTING CHEMOTAXIS PROTEIN MCPB"/>
    <property type="match status" value="1"/>
</dbReference>
<evidence type="ECO:0000256" key="4">
    <source>
        <dbReference type="ARBA" id="ARBA00022500"/>
    </source>
</evidence>
<protein>
    <submittedName>
        <fullName evidence="12">Methyl-accepting chemotaxis protein</fullName>
    </submittedName>
</protein>
<keyword evidence="6" id="KW-1133">Transmembrane helix</keyword>
<dbReference type="Pfam" id="PF08495">
    <property type="entry name" value="FIST"/>
    <property type="match status" value="1"/>
</dbReference>
<evidence type="ECO:0000313" key="13">
    <source>
        <dbReference type="Proteomes" id="UP001213691"/>
    </source>
</evidence>
<evidence type="ECO:0000256" key="6">
    <source>
        <dbReference type="ARBA" id="ARBA00022989"/>
    </source>
</evidence>
<dbReference type="SUPFAM" id="SSF58104">
    <property type="entry name" value="Methyl-accepting chemotaxis protein (MCP) signaling domain"/>
    <property type="match status" value="1"/>
</dbReference>
<keyword evidence="2" id="KW-1003">Cell membrane</keyword>
<comment type="caution">
    <text evidence="12">The sequence shown here is derived from an EMBL/GenBank/DDBJ whole genome shotgun (WGS) entry which is preliminary data.</text>
</comment>
<dbReference type="InterPro" id="IPR019494">
    <property type="entry name" value="FIST_C"/>
</dbReference>
<proteinExistence type="inferred from homology"/>
<evidence type="ECO:0000256" key="5">
    <source>
        <dbReference type="ARBA" id="ARBA00022692"/>
    </source>
</evidence>
<evidence type="ECO:0000256" key="7">
    <source>
        <dbReference type="ARBA" id="ARBA00023136"/>
    </source>
</evidence>